<dbReference type="VEuPathDB" id="FungiDB:SPRG_14921"/>
<keyword evidence="1" id="KW-0732">Signal</keyword>
<feature type="signal peptide" evidence="1">
    <location>
        <begin position="1"/>
        <end position="24"/>
    </location>
</feature>
<protein>
    <submittedName>
        <fullName evidence="2">Uncharacterized protein</fullName>
    </submittedName>
</protein>
<reference evidence="2 3" key="1">
    <citation type="journal article" date="2013" name="PLoS Genet.">
        <title>Distinctive expansion of potential virulence genes in the genome of the oomycete fish pathogen Saprolegnia parasitica.</title>
        <authorList>
            <person name="Jiang R.H."/>
            <person name="de Bruijn I."/>
            <person name="Haas B.J."/>
            <person name="Belmonte R."/>
            <person name="Lobach L."/>
            <person name="Christie J."/>
            <person name="van den Ackerveken G."/>
            <person name="Bottin A."/>
            <person name="Bulone V."/>
            <person name="Diaz-Moreno S.M."/>
            <person name="Dumas B."/>
            <person name="Fan L."/>
            <person name="Gaulin E."/>
            <person name="Govers F."/>
            <person name="Grenville-Briggs L.J."/>
            <person name="Horner N.R."/>
            <person name="Levin J.Z."/>
            <person name="Mammella M."/>
            <person name="Meijer H.J."/>
            <person name="Morris P."/>
            <person name="Nusbaum C."/>
            <person name="Oome S."/>
            <person name="Phillips A.J."/>
            <person name="van Rooyen D."/>
            <person name="Rzeszutek E."/>
            <person name="Saraiva M."/>
            <person name="Secombes C.J."/>
            <person name="Seidl M.F."/>
            <person name="Snel B."/>
            <person name="Stassen J.H."/>
            <person name="Sykes S."/>
            <person name="Tripathy S."/>
            <person name="van den Berg H."/>
            <person name="Vega-Arreguin J.C."/>
            <person name="Wawra S."/>
            <person name="Young S.K."/>
            <person name="Zeng Q."/>
            <person name="Dieguez-Uribeondo J."/>
            <person name="Russ C."/>
            <person name="Tyler B.M."/>
            <person name="van West P."/>
        </authorList>
    </citation>
    <scope>NUCLEOTIDE SEQUENCE [LARGE SCALE GENOMIC DNA]</scope>
    <source>
        <strain evidence="2 3">CBS 223.65</strain>
    </source>
</reference>
<proteinExistence type="predicted"/>
<gene>
    <name evidence="2" type="ORF">SPRG_14921</name>
</gene>
<dbReference type="KEGG" id="spar:SPRG_14921"/>
<dbReference type="RefSeq" id="XP_012210507.1">
    <property type="nucleotide sequence ID" value="XM_012355117.1"/>
</dbReference>
<feature type="chain" id="PRO_5001636973" evidence="1">
    <location>
        <begin position="25"/>
        <end position="156"/>
    </location>
</feature>
<dbReference type="Proteomes" id="UP000030745">
    <property type="component" value="Unassembled WGS sequence"/>
</dbReference>
<dbReference type="EMBL" id="KK583395">
    <property type="protein sequence ID" value="KDO18785.1"/>
    <property type="molecule type" value="Genomic_DNA"/>
</dbReference>
<evidence type="ECO:0000256" key="1">
    <source>
        <dbReference type="SAM" id="SignalP"/>
    </source>
</evidence>
<organism evidence="2 3">
    <name type="scientific">Saprolegnia parasitica (strain CBS 223.65)</name>
    <dbReference type="NCBI Taxonomy" id="695850"/>
    <lineage>
        <taxon>Eukaryota</taxon>
        <taxon>Sar</taxon>
        <taxon>Stramenopiles</taxon>
        <taxon>Oomycota</taxon>
        <taxon>Saprolegniomycetes</taxon>
        <taxon>Saprolegniales</taxon>
        <taxon>Saprolegniaceae</taxon>
        <taxon>Saprolegnia</taxon>
    </lineage>
</organism>
<evidence type="ECO:0000313" key="2">
    <source>
        <dbReference type="EMBL" id="KDO18785.1"/>
    </source>
</evidence>
<dbReference type="GeneID" id="24136700"/>
<dbReference type="AlphaFoldDB" id="A0A067BPU0"/>
<accession>A0A067BPU0</accession>
<sequence length="156" mass="16010">MASFPNRARWLVLAAAIAAGRATAACTGMLNQVGATWCVACEPAHCVPMRHTMDVIVTPAPTPLVTSSNASTSITASVTSFGAFKDVDPANDVKNLKISASASGLSTFGLESIANVKGLVSLTLESLTLGPGTVADALPLTTLYDSKRRAGLMCVD</sequence>
<name>A0A067BPU0_SAPPC</name>
<evidence type="ECO:0000313" key="3">
    <source>
        <dbReference type="Proteomes" id="UP000030745"/>
    </source>
</evidence>
<keyword evidence="3" id="KW-1185">Reference proteome</keyword>